<dbReference type="RefSeq" id="XP_005826959.1">
    <property type="nucleotide sequence ID" value="XM_005826902.1"/>
</dbReference>
<protein>
    <submittedName>
        <fullName evidence="2 3">Uncharacterized protein</fullName>
    </submittedName>
</protein>
<evidence type="ECO:0000313" key="3">
    <source>
        <dbReference type="EnsemblProtists" id="EKX39979"/>
    </source>
</evidence>
<proteinExistence type="predicted"/>
<dbReference type="Pfam" id="PF04716">
    <property type="entry name" value="ETC_C1_NDUFA5"/>
    <property type="match status" value="1"/>
</dbReference>
<dbReference type="EnsemblProtists" id="EKX39979">
    <property type="protein sequence ID" value="EKX39979"/>
    <property type="gene ID" value="GUITHDRAFT_154274"/>
</dbReference>
<reference evidence="3" key="3">
    <citation type="submission" date="2015-06" db="UniProtKB">
        <authorList>
            <consortium name="EnsemblProtists"/>
        </authorList>
    </citation>
    <scope>IDENTIFICATION</scope>
</reference>
<evidence type="ECO:0000313" key="2">
    <source>
        <dbReference type="EMBL" id="EKX39979.1"/>
    </source>
</evidence>
<reference evidence="4" key="2">
    <citation type="submission" date="2012-11" db="EMBL/GenBank/DDBJ databases">
        <authorList>
            <person name="Kuo A."/>
            <person name="Curtis B.A."/>
            <person name="Tanifuji G."/>
            <person name="Burki F."/>
            <person name="Gruber A."/>
            <person name="Irimia M."/>
            <person name="Maruyama S."/>
            <person name="Arias M.C."/>
            <person name="Ball S.G."/>
            <person name="Gile G.H."/>
            <person name="Hirakawa Y."/>
            <person name="Hopkins J.F."/>
            <person name="Rensing S.A."/>
            <person name="Schmutz J."/>
            <person name="Symeonidi A."/>
            <person name="Elias M."/>
            <person name="Eveleigh R.J."/>
            <person name="Herman E.K."/>
            <person name="Klute M.J."/>
            <person name="Nakayama T."/>
            <person name="Obornik M."/>
            <person name="Reyes-Prieto A."/>
            <person name="Armbrust E.V."/>
            <person name="Aves S.J."/>
            <person name="Beiko R.G."/>
            <person name="Coutinho P."/>
            <person name="Dacks J.B."/>
            <person name="Durnford D.G."/>
            <person name="Fast N.M."/>
            <person name="Green B.R."/>
            <person name="Grisdale C."/>
            <person name="Hempe F."/>
            <person name="Henrissat B."/>
            <person name="Hoppner M.P."/>
            <person name="Ishida K.-I."/>
            <person name="Kim E."/>
            <person name="Koreny L."/>
            <person name="Kroth P.G."/>
            <person name="Liu Y."/>
            <person name="Malik S.-B."/>
            <person name="Maier U.G."/>
            <person name="McRose D."/>
            <person name="Mock T."/>
            <person name="Neilson J.A."/>
            <person name="Onodera N.T."/>
            <person name="Poole A.M."/>
            <person name="Pritham E.J."/>
            <person name="Richards T.A."/>
            <person name="Rocap G."/>
            <person name="Roy S.W."/>
            <person name="Sarai C."/>
            <person name="Schaack S."/>
            <person name="Shirato S."/>
            <person name="Slamovits C.H."/>
            <person name="Spencer D.F."/>
            <person name="Suzuki S."/>
            <person name="Worden A.Z."/>
            <person name="Zauner S."/>
            <person name="Barry K."/>
            <person name="Bell C."/>
            <person name="Bharti A.K."/>
            <person name="Crow J.A."/>
            <person name="Grimwood J."/>
            <person name="Kramer R."/>
            <person name="Lindquist E."/>
            <person name="Lucas S."/>
            <person name="Salamov A."/>
            <person name="McFadden G.I."/>
            <person name="Lane C.E."/>
            <person name="Keeling P.J."/>
            <person name="Gray M.W."/>
            <person name="Grigoriev I.V."/>
            <person name="Archibald J.M."/>
        </authorList>
    </citation>
    <scope>NUCLEOTIDE SEQUENCE</scope>
    <source>
        <strain evidence="4">CCMP2712</strain>
    </source>
</reference>
<gene>
    <name evidence="2" type="ORF">GUITHDRAFT_154274</name>
</gene>
<dbReference type="HOGENOM" id="CLU_1450261_0_0_1"/>
<dbReference type="InterPro" id="IPR006806">
    <property type="entry name" value="NDUFA5"/>
</dbReference>
<dbReference type="AlphaFoldDB" id="L1IVQ8"/>
<feature type="region of interest" description="Disordered" evidence="1">
    <location>
        <begin position="168"/>
        <end position="187"/>
    </location>
</feature>
<dbReference type="KEGG" id="gtt:GUITHDRAFT_154274"/>
<accession>L1IVQ8</accession>
<organism evidence="2">
    <name type="scientific">Guillardia theta (strain CCMP2712)</name>
    <name type="common">Cryptophyte</name>
    <dbReference type="NCBI Taxonomy" id="905079"/>
    <lineage>
        <taxon>Eukaryota</taxon>
        <taxon>Cryptophyceae</taxon>
        <taxon>Pyrenomonadales</taxon>
        <taxon>Geminigeraceae</taxon>
        <taxon>Guillardia</taxon>
    </lineage>
</organism>
<dbReference type="PaxDb" id="55529-EKX39979"/>
<keyword evidence="4" id="KW-1185">Reference proteome</keyword>
<dbReference type="GeneID" id="17296667"/>
<sequence>MAQAFRALSRLGVRRSSPGLVRLLHTSKPAFSDLDPSRVSRGNLFHSTLWKEHRATAQNGTMLSGDGDWAGGLVGLEKNPDVVQDLTKLCKYLLKVLEEMPDSAFKESNLQRTKWKLSVLESGKSEEEMKEEFGFGELEEIHATTYGVLHMIKQLGKDWFTTPHPAVPPEELLMNDPEFQAQNKSVP</sequence>
<dbReference type="EMBL" id="JH993035">
    <property type="protein sequence ID" value="EKX39979.1"/>
    <property type="molecule type" value="Genomic_DNA"/>
</dbReference>
<evidence type="ECO:0000256" key="1">
    <source>
        <dbReference type="SAM" id="MobiDB-lite"/>
    </source>
</evidence>
<evidence type="ECO:0000313" key="4">
    <source>
        <dbReference type="Proteomes" id="UP000011087"/>
    </source>
</evidence>
<dbReference type="GO" id="GO:0022904">
    <property type="term" value="P:respiratory electron transport chain"/>
    <property type="evidence" value="ECO:0007669"/>
    <property type="project" value="InterPro"/>
</dbReference>
<name>L1IVQ8_GUITC</name>
<dbReference type="Proteomes" id="UP000011087">
    <property type="component" value="Unassembled WGS sequence"/>
</dbReference>
<reference evidence="2 4" key="1">
    <citation type="journal article" date="2012" name="Nature">
        <title>Algal genomes reveal evolutionary mosaicism and the fate of nucleomorphs.</title>
        <authorList>
            <consortium name="DOE Joint Genome Institute"/>
            <person name="Curtis B.A."/>
            <person name="Tanifuji G."/>
            <person name="Burki F."/>
            <person name="Gruber A."/>
            <person name="Irimia M."/>
            <person name="Maruyama S."/>
            <person name="Arias M.C."/>
            <person name="Ball S.G."/>
            <person name="Gile G.H."/>
            <person name="Hirakawa Y."/>
            <person name="Hopkins J.F."/>
            <person name="Kuo A."/>
            <person name="Rensing S.A."/>
            <person name="Schmutz J."/>
            <person name="Symeonidi A."/>
            <person name="Elias M."/>
            <person name="Eveleigh R.J."/>
            <person name="Herman E.K."/>
            <person name="Klute M.J."/>
            <person name="Nakayama T."/>
            <person name="Obornik M."/>
            <person name="Reyes-Prieto A."/>
            <person name="Armbrust E.V."/>
            <person name="Aves S.J."/>
            <person name="Beiko R.G."/>
            <person name="Coutinho P."/>
            <person name="Dacks J.B."/>
            <person name="Durnford D.G."/>
            <person name="Fast N.M."/>
            <person name="Green B.R."/>
            <person name="Grisdale C.J."/>
            <person name="Hempel F."/>
            <person name="Henrissat B."/>
            <person name="Hoppner M.P."/>
            <person name="Ishida K."/>
            <person name="Kim E."/>
            <person name="Koreny L."/>
            <person name="Kroth P.G."/>
            <person name="Liu Y."/>
            <person name="Malik S.B."/>
            <person name="Maier U.G."/>
            <person name="McRose D."/>
            <person name="Mock T."/>
            <person name="Neilson J.A."/>
            <person name="Onodera N.T."/>
            <person name="Poole A.M."/>
            <person name="Pritham E.J."/>
            <person name="Richards T.A."/>
            <person name="Rocap G."/>
            <person name="Roy S.W."/>
            <person name="Sarai C."/>
            <person name="Schaack S."/>
            <person name="Shirato S."/>
            <person name="Slamovits C.H."/>
            <person name="Spencer D.F."/>
            <person name="Suzuki S."/>
            <person name="Worden A.Z."/>
            <person name="Zauner S."/>
            <person name="Barry K."/>
            <person name="Bell C."/>
            <person name="Bharti A.K."/>
            <person name="Crow J.A."/>
            <person name="Grimwood J."/>
            <person name="Kramer R."/>
            <person name="Lindquist E."/>
            <person name="Lucas S."/>
            <person name="Salamov A."/>
            <person name="McFadden G.I."/>
            <person name="Lane C.E."/>
            <person name="Keeling P.J."/>
            <person name="Gray M.W."/>
            <person name="Grigoriev I.V."/>
            <person name="Archibald J.M."/>
        </authorList>
    </citation>
    <scope>NUCLEOTIDE SEQUENCE</scope>
    <source>
        <strain evidence="2 4">CCMP2712</strain>
    </source>
</reference>